<dbReference type="Pfam" id="PF18073">
    <property type="entry name" value="Zn_ribbon_LapB"/>
    <property type="match status" value="1"/>
</dbReference>
<keyword evidence="2" id="KW-0997">Cell inner membrane</keyword>
<feature type="binding site" evidence="2">
    <location>
        <position position="356"/>
    </location>
    <ligand>
        <name>Fe cation</name>
        <dbReference type="ChEBI" id="CHEBI:24875"/>
    </ligand>
</feature>
<comment type="similarity">
    <text evidence="2">Belongs to the LapB family.</text>
</comment>
<dbReference type="InterPro" id="IPR030865">
    <property type="entry name" value="LapB"/>
</dbReference>
<gene>
    <name evidence="2 5" type="primary">lapB</name>
    <name evidence="5" type="ORF">ABHF33_16765</name>
</gene>
<keyword evidence="2" id="KW-0408">Iron</keyword>
<dbReference type="GO" id="GO:0008653">
    <property type="term" value="P:lipopolysaccharide metabolic process"/>
    <property type="evidence" value="ECO:0007669"/>
    <property type="project" value="InterPro"/>
</dbReference>
<dbReference type="KEGG" id="cmav:ABHF33_16765"/>
<dbReference type="GO" id="GO:0005506">
    <property type="term" value="F:iron ion binding"/>
    <property type="evidence" value="ECO:0007669"/>
    <property type="project" value="UniProtKB-UniRule"/>
</dbReference>
<feature type="transmembrane region" description="Helical" evidence="3">
    <location>
        <begin position="6"/>
        <end position="25"/>
    </location>
</feature>
<organism evidence="5">
    <name type="scientific">Chitinibacter mangrovi</name>
    <dbReference type="NCBI Taxonomy" id="3153927"/>
    <lineage>
        <taxon>Bacteria</taxon>
        <taxon>Pseudomonadati</taxon>
        <taxon>Pseudomonadota</taxon>
        <taxon>Betaproteobacteria</taxon>
        <taxon>Neisseriales</taxon>
        <taxon>Chitinibacteraceae</taxon>
        <taxon>Chitinibacter</taxon>
    </lineage>
</organism>
<keyword evidence="2 3" id="KW-1133">Transmembrane helix</keyword>
<sequence length="391" mass="45355">MIEIQFWWLIILPLFFGLGWLAARVDIKHVIAQSKSLPSAYFKGLNHLLSGETNKAIEVYVDIAKQHEETIELQFTLGHLFRRRGELERAIRMHQKLLARRDLTIPQKEQAQLDLAIDFIKSGLFDRAENLLHELSGTNAAKAARVELLAIYQQEHEWQKAIEIAEQLRDESHTYQHEIAQFKCELAAAALIRNQTEQAQNYLENALNVHRPCVRARLMLGEILFGKQDYQGAIDQLLLIETQDASYLSLVARNLMNAYEKLDQLEEGIALLIRFLQRYPELDVIDLIYEHLIASKGVEAAHLFVRERLRDSPSMPGLRKLLEAHLLVAPDDQKPEIELIGKLLHDNTREHSMYYCRECGFKTRQFFWHCPGCNGWETYAPIRGKRRNLNE</sequence>
<feature type="domain" description="LapB rubredoxin metal binding" evidence="4">
    <location>
        <begin position="354"/>
        <end position="378"/>
    </location>
</feature>
<evidence type="ECO:0000259" key="4">
    <source>
        <dbReference type="Pfam" id="PF18073"/>
    </source>
</evidence>
<dbReference type="NCBIfam" id="NF008755">
    <property type="entry name" value="PRK11788.1-3"/>
    <property type="match status" value="1"/>
</dbReference>
<name>A0AAU7F7J8_9NEIS</name>
<dbReference type="SUPFAM" id="SSF48452">
    <property type="entry name" value="TPR-like"/>
    <property type="match status" value="1"/>
</dbReference>
<comment type="function">
    <text evidence="2">Modulates cellular lipopolysaccharide (LPS) levels by regulating LpxC, which is involved in lipid A biosynthesis. May act by modulating the proteolytic activity of FtsH towards LpxC. May also coordinate assembly of proteins involved in LPS synthesis at the plasma membrane.</text>
</comment>
<dbReference type="InterPro" id="IPR041166">
    <property type="entry name" value="Rubredoxin_2"/>
</dbReference>
<evidence type="ECO:0000313" key="5">
    <source>
        <dbReference type="EMBL" id="XBM00680.1"/>
    </source>
</evidence>
<dbReference type="NCBIfam" id="NF008757">
    <property type="entry name" value="PRK11788.1-5"/>
    <property type="match status" value="1"/>
</dbReference>
<dbReference type="InterPro" id="IPR011990">
    <property type="entry name" value="TPR-like_helical_dom_sf"/>
</dbReference>
<dbReference type="InterPro" id="IPR019734">
    <property type="entry name" value="TPR_rpt"/>
</dbReference>
<reference evidence="5" key="1">
    <citation type="submission" date="2024-05" db="EMBL/GenBank/DDBJ databases">
        <authorList>
            <person name="Yang L."/>
            <person name="Pan L."/>
        </authorList>
    </citation>
    <scope>NUCLEOTIDE SEQUENCE</scope>
    <source>
        <strain evidence="5">FCG-7</strain>
    </source>
</reference>
<dbReference type="GO" id="GO:0009898">
    <property type="term" value="C:cytoplasmic side of plasma membrane"/>
    <property type="evidence" value="ECO:0007669"/>
    <property type="project" value="UniProtKB-UniRule"/>
</dbReference>
<dbReference type="Pfam" id="PF13432">
    <property type="entry name" value="TPR_16"/>
    <property type="match status" value="1"/>
</dbReference>
<keyword evidence="2" id="KW-0677">Repeat</keyword>
<evidence type="ECO:0000256" key="2">
    <source>
        <dbReference type="HAMAP-Rule" id="MF_00994"/>
    </source>
</evidence>
<accession>A0AAU7F7J8</accession>
<keyword evidence="1 2" id="KW-0479">Metal-binding</keyword>
<dbReference type="AlphaFoldDB" id="A0AAU7F7J8"/>
<keyword evidence="2" id="KW-1003">Cell membrane</keyword>
<keyword evidence="2" id="KW-0802">TPR repeat</keyword>
<evidence type="ECO:0000256" key="1">
    <source>
        <dbReference type="ARBA" id="ARBA00022723"/>
    </source>
</evidence>
<feature type="topological domain" description="Cytoplasmic" evidence="2">
    <location>
        <begin position="24"/>
        <end position="391"/>
    </location>
</feature>
<dbReference type="Gene3D" id="1.25.40.10">
    <property type="entry name" value="Tetratricopeptide repeat domain"/>
    <property type="match status" value="1"/>
</dbReference>
<feature type="binding site" evidence="2">
    <location>
        <position position="359"/>
    </location>
    <ligand>
        <name>Fe cation</name>
        <dbReference type="ChEBI" id="CHEBI:24875"/>
    </ligand>
</feature>
<dbReference type="HAMAP" id="MF_00994">
    <property type="entry name" value="LPS_assembly_LapB"/>
    <property type="match status" value="1"/>
</dbReference>
<keyword evidence="2 3" id="KW-0812">Transmembrane</keyword>
<protein>
    <recommendedName>
        <fullName evidence="2">Lipopolysaccharide assembly protein B</fullName>
    </recommendedName>
</protein>
<dbReference type="RefSeq" id="WP_348945022.1">
    <property type="nucleotide sequence ID" value="NZ_CP157355.1"/>
</dbReference>
<dbReference type="GO" id="GO:0046890">
    <property type="term" value="P:regulation of lipid biosynthetic process"/>
    <property type="evidence" value="ECO:0007669"/>
    <property type="project" value="UniProtKB-UniRule"/>
</dbReference>
<proteinExistence type="inferred from homology"/>
<comment type="subcellular location">
    <subcellularLocation>
        <location evidence="2">Cell inner membrane</location>
        <topology evidence="2">Single-pass membrane protein</topology>
        <orientation evidence="2">Cytoplasmic side</orientation>
    </subcellularLocation>
</comment>
<dbReference type="SMART" id="SM00028">
    <property type="entry name" value="TPR"/>
    <property type="match status" value="4"/>
</dbReference>
<feature type="binding site" evidence="2">
    <location>
        <position position="370"/>
    </location>
    <ligand>
        <name>Fe cation</name>
        <dbReference type="ChEBI" id="CHEBI:24875"/>
    </ligand>
</feature>
<evidence type="ECO:0000256" key="3">
    <source>
        <dbReference type="SAM" id="Phobius"/>
    </source>
</evidence>
<feature type="binding site" evidence="2">
    <location>
        <position position="373"/>
    </location>
    <ligand>
        <name>Fe cation</name>
        <dbReference type="ChEBI" id="CHEBI:24875"/>
    </ligand>
</feature>
<keyword evidence="2 3" id="KW-0472">Membrane</keyword>
<dbReference type="EMBL" id="CP157355">
    <property type="protein sequence ID" value="XBM00680.1"/>
    <property type="molecule type" value="Genomic_DNA"/>
</dbReference>